<name>A0A9Q3IAZ6_9BASI</name>
<feature type="region of interest" description="Disordered" evidence="1">
    <location>
        <begin position="146"/>
        <end position="188"/>
    </location>
</feature>
<proteinExistence type="predicted"/>
<accession>A0A9Q3IAZ6</accession>
<dbReference type="AlphaFoldDB" id="A0A9Q3IAZ6"/>
<dbReference type="OrthoDB" id="2506366at2759"/>
<evidence type="ECO:0000313" key="3">
    <source>
        <dbReference type="Proteomes" id="UP000765509"/>
    </source>
</evidence>
<keyword evidence="3" id="KW-1185">Reference proteome</keyword>
<sequence>MGGLPIISSIFNSSSQEMIYLHSHKGIFPIPQHKTYQNLLSNVITVLRKDIHLIDATTSLKIKIRNGSADKELVEEFAKEQEERTKKLKEDEAKEELPKANQMNIIQPKKDDSATAIAKVENWWIWQPPAISSANQPLLNNYGLRNTKEKNSRAENTNKDVLRSHPKVKTPLNKRQNIPGAYIDDEQK</sequence>
<evidence type="ECO:0000256" key="1">
    <source>
        <dbReference type="SAM" id="MobiDB-lite"/>
    </source>
</evidence>
<comment type="caution">
    <text evidence="2">The sequence shown here is derived from an EMBL/GenBank/DDBJ whole genome shotgun (WGS) entry which is preliminary data.</text>
</comment>
<organism evidence="2 3">
    <name type="scientific">Austropuccinia psidii MF-1</name>
    <dbReference type="NCBI Taxonomy" id="1389203"/>
    <lineage>
        <taxon>Eukaryota</taxon>
        <taxon>Fungi</taxon>
        <taxon>Dikarya</taxon>
        <taxon>Basidiomycota</taxon>
        <taxon>Pucciniomycotina</taxon>
        <taxon>Pucciniomycetes</taxon>
        <taxon>Pucciniales</taxon>
        <taxon>Sphaerophragmiaceae</taxon>
        <taxon>Austropuccinia</taxon>
    </lineage>
</organism>
<dbReference type="EMBL" id="AVOT02037916">
    <property type="protein sequence ID" value="MBW0532660.1"/>
    <property type="molecule type" value="Genomic_DNA"/>
</dbReference>
<reference evidence="2" key="1">
    <citation type="submission" date="2021-03" db="EMBL/GenBank/DDBJ databases">
        <title>Draft genome sequence of rust myrtle Austropuccinia psidii MF-1, a brazilian biotype.</title>
        <authorList>
            <person name="Quecine M.C."/>
            <person name="Pachon D.M.R."/>
            <person name="Bonatelli M.L."/>
            <person name="Correr F.H."/>
            <person name="Franceschini L.M."/>
            <person name="Leite T.F."/>
            <person name="Margarido G.R.A."/>
            <person name="Almeida C.A."/>
            <person name="Ferrarezi J.A."/>
            <person name="Labate C.A."/>
        </authorList>
    </citation>
    <scope>NUCLEOTIDE SEQUENCE</scope>
    <source>
        <strain evidence="2">MF-1</strain>
    </source>
</reference>
<feature type="compositionally biased region" description="Basic and acidic residues" evidence="1">
    <location>
        <begin position="146"/>
        <end position="163"/>
    </location>
</feature>
<protein>
    <submittedName>
        <fullName evidence="2">Uncharacterized protein</fullName>
    </submittedName>
</protein>
<evidence type="ECO:0000313" key="2">
    <source>
        <dbReference type="EMBL" id="MBW0532660.1"/>
    </source>
</evidence>
<gene>
    <name evidence="2" type="ORF">O181_072375</name>
</gene>
<dbReference type="Proteomes" id="UP000765509">
    <property type="component" value="Unassembled WGS sequence"/>
</dbReference>